<dbReference type="EMBL" id="LQPZ01000030">
    <property type="protein sequence ID" value="ORX02805.1"/>
    <property type="molecule type" value="Genomic_DNA"/>
</dbReference>
<dbReference type="Proteomes" id="UP000193090">
    <property type="component" value="Unassembled WGS sequence"/>
</dbReference>
<accession>A0A1X2EI64</accession>
<organism evidence="3 4">
    <name type="scientific">Mycolicibacillus trivialis</name>
    <dbReference type="NCBI Taxonomy" id="1798"/>
    <lineage>
        <taxon>Bacteria</taxon>
        <taxon>Bacillati</taxon>
        <taxon>Actinomycetota</taxon>
        <taxon>Actinomycetes</taxon>
        <taxon>Mycobacteriales</taxon>
        <taxon>Mycobacteriaceae</taxon>
        <taxon>Mycolicibacillus</taxon>
    </lineage>
</organism>
<keyword evidence="2" id="KW-1133">Transmembrane helix</keyword>
<sequence>MSLIGGAVRKATDTIGWAAGATTAAAGAVGGAVVSGAAGGVTGTVNGVRRGVRSGSHSTPAAALTLGALGASGLVAWPVVAAVGGGALVVQQLNRRSPQAATEPADEAPKLASVKTGTKTPAKKSSRPTPGRPARSRTTRR</sequence>
<evidence type="ECO:0008006" key="5">
    <source>
        <dbReference type="Google" id="ProtNLM"/>
    </source>
</evidence>
<evidence type="ECO:0000313" key="3">
    <source>
        <dbReference type="EMBL" id="ORX02805.1"/>
    </source>
</evidence>
<feature type="transmembrane region" description="Helical" evidence="2">
    <location>
        <begin position="61"/>
        <end position="90"/>
    </location>
</feature>
<keyword evidence="4" id="KW-1185">Reference proteome</keyword>
<dbReference type="RefSeq" id="WP_085110448.1">
    <property type="nucleotide sequence ID" value="NZ_LQPZ01000030.1"/>
</dbReference>
<comment type="caution">
    <text evidence="3">The sequence shown here is derived from an EMBL/GenBank/DDBJ whole genome shotgun (WGS) entry which is preliminary data.</text>
</comment>
<reference evidence="3 4" key="1">
    <citation type="submission" date="2016-01" db="EMBL/GenBank/DDBJ databases">
        <title>The new phylogeny of the genus Mycobacterium.</title>
        <authorList>
            <person name="Tarcisio F."/>
            <person name="Conor M."/>
            <person name="Antonella G."/>
            <person name="Elisabetta G."/>
            <person name="Giulia F.S."/>
            <person name="Sara T."/>
            <person name="Anna F."/>
            <person name="Clotilde B."/>
            <person name="Roberto B."/>
            <person name="Veronica D.S."/>
            <person name="Fabio R."/>
            <person name="Monica P."/>
            <person name="Olivier J."/>
            <person name="Enrico T."/>
            <person name="Nicola S."/>
        </authorList>
    </citation>
    <scope>NUCLEOTIDE SEQUENCE [LARGE SCALE GENOMIC DNA]</scope>
    <source>
        <strain evidence="3 4">DSM 44153</strain>
    </source>
</reference>
<protein>
    <recommendedName>
        <fullName evidence="5">Transmembrane protein</fullName>
    </recommendedName>
</protein>
<keyword evidence="2" id="KW-0812">Transmembrane</keyword>
<evidence type="ECO:0000313" key="4">
    <source>
        <dbReference type="Proteomes" id="UP000193090"/>
    </source>
</evidence>
<keyword evidence="2" id="KW-0472">Membrane</keyword>
<feature type="region of interest" description="Disordered" evidence="1">
    <location>
        <begin position="95"/>
        <end position="141"/>
    </location>
</feature>
<evidence type="ECO:0000256" key="2">
    <source>
        <dbReference type="SAM" id="Phobius"/>
    </source>
</evidence>
<dbReference type="AlphaFoldDB" id="A0A1X2EI64"/>
<proteinExistence type="predicted"/>
<name>A0A1X2EI64_9MYCO</name>
<evidence type="ECO:0000256" key="1">
    <source>
        <dbReference type="SAM" id="MobiDB-lite"/>
    </source>
</evidence>
<gene>
    <name evidence="3" type="ORF">AWC30_12105</name>
</gene>